<reference evidence="4" key="1">
    <citation type="journal article" date="2013" name="Proc. Natl. Acad. Sci. U.S.A.">
        <title>Genome structure and metabolic features in the red seaweed Chondrus crispus shed light on evolution of the Archaeplastida.</title>
        <authorList>
            <person name="Collen J."/>
            <person name="Porcel B."/>
            <person name="Carre W."/>
            <person name="Ball S.G."/>
            <person name="Chaparro C."/>
            <person name="Tonon T."/>
            <person name="Barbeyron T."/>
            <person name="Michel G."/>
            <person name="Noel B."/>
            <person name="Valentin K."/>
            <person name="Elias M."/>
            <person name="Artiguenave F."/>
            <person name="Arun A."/>
            <person name="Aury J.M."/>
            <person name="Barbosa-Neto J.F."/>
            <person name="Bothwell J.H."/>
            <person name="Bouget F.Y."/>
            <person name="Brillet L."/>
            <person name="Cabello-Hurtado F."/>
            <person name="Capella-Gutierrez S."/>
            <person name="Charrier B."/>
            <person name="Cladiere L."/>
            <person name="Cock J.M."/>
            <person name="Coelho S.M."/>
            <person name="Colleoni C."/>
            <person name="Czjzek M."/>
            <person name="Da Silva C."/>
            <person name="Delage L."/>
            <person name="Denoeud F."/>
            <person name="Deschamps P."/>
            <person name="Dittami S.M."/>
            <person name="Gabaldon T."/>
            <person name="Gachon C.M."/>
            <person name="Groisillier A."/>
            <person name="Herve C."/>
            <person name="Jabbari K."/>
            <person name="Katinka M."/>
            <person name="Kloareg B."/>
            <person name="Kowalczyk N."/>
            <person name="Labadie K."/>
            <person name="Leblanc C."/>
            <person name="Lopez P.J."/>
            <person name="McLachlan D.H."/>
            <person name="Meslet-Cladiere L."/>
            <person name="Moustafa A."/>
            <person name="Nehr Z."/>
            <person name="Nyvall Collen P."/>
            <person name="Panaud O."/>
            <person name="Partensky F."/>
            <person name="Poulain J."/>
            <person name="Rensing S.A."/>
            <person name="Rousvoal S."/>
            <person name="Samson G."/>
            <person name="Symeonidi A."/>
            <person name="Weissenbach J."/>
            <person name="Zambounis A."/>
            <person name="Wincker P."/>
            <person name="Boyen C."/>
        </authorList>
    </citation>
    <scope>NUCLEOTIDE SEQUENCE [LARGE SCALE GENOMIC DNA]</scope>
    <source>
        <strain evidence="4">cv. Stackhouse</strain>
    </source>
</reference>
<evidence type="ECO:0000313" key="3">
    <source>
        <dbReference type="EMBL" id="CDF32731.1"/>
    </source>
</evidence>
<dbReference type="Proteomes" id="UP000012073">
    <property type="component" value="Unassembled WGS sequence"/>
</dbReference>
<organism evidence="3 4">
    <name type="scientific">Chondrus crispus</name>
    <name type="common">Carrageen Irish moss</name>
    <name type="synonym">Polymorpha crispa</name>
    <dbReference type="NCBI Taxonomy" id="2769"/>
    <lineage>
        <taxon>Eukaryota</taxon>
        <taxon>Rhodophyta</taxon>
        <taxon>Florideophyceae</taxon>
        <taxon>Rhodymeniophycidae</taxon>
        <taxon>Gigartinales</taxon>
        <taxon>Gigartinaceae</taxon>
        <taxon>Chondrus</taxon>
    </lineage>
</organism>
<evidence type="ECO:0000256" key="1">
    <source>
        <dbReference type="ARBA" id="ARBA00005578"/>
    </source>
</evidence>
<dbReference type="AlphaFoldDB" id="R7Q5S5"/>
<dbReference type="PANTHER" id="PTHR46229:SF2">
    <property type="entry name" value="BOLA-LIKE PROTEIN 1"/>
    <property type="match status" value="1"/>
</dbReference>
<dbReference type="PIRSF" id="PIRSF003113">
    <property type="entry name" value="BolA"/>
    <property type="match status" value="1"/>
</dbReference>
<evidence type="ECO:0000256" key="2">
    <source>
        <dbReference type="RuleBase" id="RU003860"/>
    </source>
</evidence>
<dbReference type="Pfam" id="PF01722">
    <property type="entry name" value="BolA"/>
    <property type="match status" value="1"/>
</dbReference>
<comment type="similarity">
    <text evidence="1 2">Belongs to the BolA/IbaG family.</text>
</comment>
<gene>
    <name evidence="3" type="ORF">CHC_T00001077001</name>
</gene>
<dbReference type="STRING" id="2769.R7Q5S5"/>
<sequence length="74" mass="8047">MTTDEVKHIIENGIPGAKAEVKDLTGTGDHFQADVVSAAFEGLTMIKQHKMVYEALGDLMKGPIHALKLATRKE</sequence>
<keyword evidence="4" id="KW-1185">Reference proteome</keyword>
<dbReference type="Gene3D" id="3.30.300.90">
    <property type="entry name" value="BolA-like"/>
    <property type="match status" value="1"/>
</dbReference>
<dbReference type="PhylomeDB" id="R7Q5S5"/>
<dbReference type="KEGG" id="ccp:CHC_T00001077001"/>
<dbReference type="GeneID" id="17320220"/>
<dbReference type="InterPro" id="IPR002634">
    <property type="entry name" value="BolA"/>
</dbReference>
<evidence type="ECO:0008006" key="5">
    <source>
        <dbReference type="Google" id="ProtNLM"/>
    </source>
</evidence>
<accession>R7Q5S5</accession>
<dbReference type="EMBL" id="HG001554">
    <property type="protein sequence ID" value="CDF32731.1"/>
    <property type="molecule type" value="Genomic_DNA"/>
</dbReference>
<dbReference type="InterPro" id="IPR050961">
    <property type="entry name" value="BolA/IbaG_stress_morph_reg"/>
</dbReference>
<dbReference type="Gramene" id="CDF32731">
    <property type="protein sequence ID" value="CDF32731"/>
    <property type="gene ID" value="CHC_T00001077001"/>
</dbReference>
<protein>
    <recommendedName>
        <fullName evidence="5">BolA-like protein</fullName>
    </recommendedName>
</protein>
<dbReference type="PANTHER" id="PTHR46229">
    <property type="entry name" value="BOLA TRANSCRIPTION REGULATOR"/>
    <property type="match status" value="1"/>
</dbReference>
<proteinExistence type="inferred from homology"/>
<dbReference type="OrthoDB" id="4983at2759"/>
<evidence type="ECO:0000313" key="4">
    <source>
        <dbReference type="Proteomes" id="UP000012073"/>
    </source>
</evidence>
<dbReference type="SUPFAM" id="SSF82657">
    <property type="entry name" value="BolA-like"/>
    <property type="match status" value="1"/>
</dbReference>
<dbReference type="RefSeq" id="XP_005712502.1">
    <property type="nucleotide sequence ID" value="XM_005712445.1"/>
</dbReference>
<dbReference type="InterPro" id="IPR036065">
    <property type="entry name" value="BolA-like_sf"/>
</dbReference>
<name>R7Q5S5_CHOCR</name>